<protein>
    <submittedName>
        <fullName evidence="2">Uncharacterized protein</fullName>
    </submittedName>
</protein>
<keyword evidence="3" id="KW-1185">Reference proteome</keyword>
<dbReference type="OrthoDB" id="2426443at2759"/>
<proteinExistence type="predicted"/>
<sequence length="246" mass="27801">MAVPSTALLDLLMTLREQAQDEQGVFDVGQLMDLIDIEKGSLATKRRQGQKVDVTIKLAIDILQVVAPLCVVDPFRRLVDTEQQSQGVWERVFNTLFSKTAIAAVIGETGLEGSSEARSQNEADHAVERLKGQKENRKESPRKVDCKFVVSVERMKQWEFITISNSEMKALRSTAEDVEIMVRKNIRHNHLIINQIGTPKIYFFNMHGPRSRLGPPHERLGTRMLHGRSNFGCLILFAVLLPPDRT</sequence>
<evidence type="ECO:0000256" key="1">
    <source>
        <dbReference type="SAM" id="MobiDB-lite"/>
    </source>
</evidence>
<organism evidence="2 3">
    <name type="scientific">Linnemannia elongata AG-77</name>
    <dbReference type="NCBI Taxonomy" id="1314771"/>
    <lineage>
        <taxon>Eukaryota</taxon>
        <taxon>Fungi</taxon>
        <taxon>Fungi incertae sedis</taxon>
        <taxon>Mucoromycota</taxon>
        <taxon>Mortierellomycotina</taxon>
        <taxon>Mortierellomycetes</taxon>
        <taxon>Mortierellales</taxon>
        <taxon>Mortierellaceae</taxon>
        <taxon>Linnemannia</taxon>
    </lineage>
</organism>
<feature type="region of interest" description="Disordered" evidence="1">
    <location>
        <begin position="113"/>
        <end position="138"/>
    </location>
</feature>
<evidence type="ECO:0000313" key="2">
    <source>
        <dbReference type="EMBL" id="OAQ27978.1"/>
    </source>
</evidence>
<reference evidence="2 3" key="1">
    <citation type="submission" date="2016-05" db="EMBL/GenBank/DDBJ databases">
        <title>Genome sequencing reveals origins of a unique bacterial endosymbiosis in the earliest lineages of terrestrial Fungi.</title>
        <authorList>
            <consortium name="DOE Joint Genome Institute"/>
            <person name="Uehling J."/>
            <person name="Gryganskyi A."/>
            <person name="Hameed K."/>
            <person name="Tschaplinski T."/>
            <person name="Misztal P."/>
            <person name="Wu S."/>
            <person name="Desiro A."/>
            <person name="Vande Pol N."/>
            <person name="Du Z.-Y."/>
            <person name="Zienkiewicz A."/>
            <person name="Zienkiewicz K."/>
            <person name="Morin E."/>
            <person name="Tisserant E."/>
            <person name="Splivallo R."/>
            <person name="Hainaut M."/>
            <person name="Henrissat B."/>
            <person name="Ohm R."/>
            <person name="Kuo A."/>
            <person name="Yan J."/>
            <person name="Lipzen A."/>
            <person name="Nolan M."/>
            <person name="Labutti K."/>
            <person name="Barry K."/>
            <person name="Goldstein A."/>
            <person name="Labbe J."/>
            <person name="Schadt C."/>
            <person name="Tuskan G."/>
            <person name="Grigoriev I."/>
            <person name="Martin F."/>
            <person name="Vilgalys R."/>
            <person name="Bonito G."/>
        </authorList>
    </citation>
    <scope>NUCLEOTIDE SEQUENCE [LARGE SCALE GENOMIC DNA]</scope>
    <source>
        <strain evidence="2 3">AG-77</strain>
    </source>
</reference>
<gene>
    <name evidence="2" type="ORF">K457DRAFT_599216</name>
</gene>
<dbReference type="EMBL" id="KV442052">
    <property type="protein sequence ID" value="OAQ27978.1"/>
    <property type="molecule type" value="Genomic_DNA"/>
</dbReference>
<name>A0A197JSN7_9FUNG</name>
<dbReference type="Proteomes" id="UP000078512">
    <property type="component" value="Unassembled WGS sequence"/>
</dbReference>
<accession>A0A197JSN7</accession>
<feature type="compositionally biased region" description="Basic and acidic residues" evidence="1">
    <location>
        <begin position="119"/>
        <end position="138"/>
    </location>
</feature>
<evidence type="ECO:0000313" key="3">
    <source>
        <dbReference type="Proteomes" id="UP000078512"/>
    </source>
</evidence>
<dbReference type="AlphaFoldDB" id="A0A197JSN7"/>